<dbReference type="InterPro" id="IPR036915">
    <property type="entry name" value="Cyclin-like_sf"/>
</dbReference>
<evidence type="ECO:0000256" key="1">
    <source>
        <dbReference type="ARBA" id="ARBA00009065"/>
    </source>
</evidence>
<dbReference type="GO" id="GO:0051301">
    <property type="term" value="P:cell division"/>
    <property type="evidence" value="ECO:0007669"/>
    <property type="project" value="UniProtKB-KW"/>
</dbReference>
<dbReference type="EMBL" id="MZ198064">
    <property type="protein sequence ID" value="QYW07121.1"/>
    <property type="molecule type" value="mRNA"/>
</dbReference>
<feature type="region of interest" description="Disordered" evidence="6">
    <location>
        <begin position="297"/>
        <end position="320"/>
    </location>
</feature>
<dbReference type="PROSITE" id="PS00292">
    <property type="entry name" value="CYCLINS"/>
    <property type="match status" value="1"/>
</dbReference>
<dbReference type="InterPro" id="IPR013763">
    <property type="entry name" value="Cyclin-like_dom"/>
</dbReference>
<dbReference type="SMART" id="SM01332">
    <property type="entry name" value="Cyclin_C"/>
    <property type="match status" value="1"/>
</dbReference>
<dbReference type="Gene3D" id="1.10.472.10">
    <property type="entry name" value="Cyclin-like"/>
    <property type="match status" value="2"/>
</dbReference>
<feature type="domain" description="Cyclin-like" evidence="7">
    <location>
        <begin position="83"/>
        <end position="171"/>
    </location>
</feature>
<reference evidence="9" key="1">
    <citation type="submission" date="2021-05" db="EMBL/GenBank/DDBJ databases">
        <title>Genome-wide identification, expression and functional analysis of core cell cycle genes (CCC) and gene families during early somatic embryogenesis in Dimocarpus longan Lour.</title>
        <authorList>
            <person name="Zhao P."/>
            <person name="Zhang C."/>
            <person name="Lai Z."/>
            <person name="Lin Y."/>
        </authorList>
    </citation>
    <scope>NUCLEOTIDE SEQUENCE</scope>
    <source>
        <tissue evidence="9">Embryonic callus</tissue>
    </source>
</reference>
<dbReference type="CDD" id="cd20543">
    <property type="entry name" value="CYCLIN_AtCycD-like_rpt1"/>
    <property type="match status" value="1"/>
</dbReference>
<dbReference type="InterPro" id="IPR004367">
    <property type="entry name" value="Cyclin_C-dom"/>
</dbReference>
<keyword evidence="2" id="KW-0132">Cell division</keyword>
<keyword evidence="3 5" id="KW-0195">Cyclin</keyword>
<organism evidence="9">
    <name type="scientific">Dimocarpus longan</name>
    <dbReference type="NCBI Taxonomy" id="128017"/>
    <lineage>
        <taxon>Eukaryota</taxon>
        <taxon>Viridiplantae</taxon>
        <taxon>Streptophyta</taxon>
        <taxon>Embryophyta</taxon>
        <taxon>Tracheophyta</taxon>
        <taxon>Spermatophyta</taxon>
        <taxon>Magnoliopsida</taxon>
        <taxon>eudicotyledons</taxon>
        <taxon>Gunneridae</taxon>
        <taxon>Pentapetalae</taxon>
        <taxon>rosids</taxon>
        <taxon>malvids</taxon>
        <taxon>Sapindales</taxon>
        <taxon>Sapindaceae</taxon>
        <taxon>Dimocarpus</taxon>
    </lineage>
</organism>
<dbReference type="InterPro" id="IPR039361">
    <property type="entry name" value="Cyclin"/>
</dbReference>
<keyword evidence="4" id="KW-0131">Cell cycle</keyword>
<accession>A0A8G0VTX1</accession>
<dbReference type="SUPFAM" id="SSF47954">
    <property type="entry name" value="Cyclin-like"/>
    <property type="match status" value="2"/>
</dbReference>
<dbReference type="InterPro" id="IPR048258">
    <property type="entry name" value="Cyclins_cyclin-box"/>
</dbReference>
<protein>
    <submittedName>
        <fullName evidence="9">Cyclin D1-1</fullName>
    </submittedName>
</protein>
<evidence type="ECO:0000256" key="3">
    <source>
        <dbReference type="ARBA" id="ARBA00023127"/>
    </source>
</evidence>
<dbReference type="FunFam" id="1.10.472.10:FF:000040">
    <property type="entry name" value="D6-type cyclin"/>
    <property type="match status" value="1"/>
</dbReference>
<proteinExistence type="evidence at transcript level"/>
<feature type="domain" description="Cyclin C-terminal" evidence="8">
    <location>
        <begin position="180"/>
        <end position="305"/>
    </location>
</feature>
<dbReference type="PANTHER" id="PTHR10177">
    <property type="entry name" value="CYCLINS"/>
    <property type="match status" value="1"/>
</dbReference>
<dbReference type="InterPro" id="IPR006671">
    <property type="entry name" value="Cyclin_N"/>
</dbReference>
<name>A0A8G0VTX1_9ROSI</name>
<evidence type="ECO:0000256" key="2">
    <source>
        <dbReference type="ARBA" id="ARBA00022618"/>
    </source>
</evidence>
<gene>
    <name evidence="9" type="ORF">Dlo016025</name>
</gene>
<dbReference type="Pfam" id="PF00134">
    <property type="entry name" value="Cyclin_N"/>
    <property type="match status" value="1"/>
</dbReference>
<comment type="similarity">
    <text evidence="1">Belongs to the cyclin family. Cyclin D subfamily.</text>
</comment>
<sequence>MSVTCNLYCNEVAADVVSLDPDICDDRLPSSDSFVDNNDHDDHQNDIVSIFNSEVDQMQFGPQLLAKYRKLPELVSTRQEAIKWMLKVHNHYRFKPETAFLCVNYLDRFLLSRTFPAGKGWQWQLLSVACLALAAKIEETSVPLLVDLQILEPRFLFKPKTVQRMELLVMARLKWRLRIITPFDFLHFFISKVSRLTPRHGFSTNCLLTSASDVIIRARKEIDFLDYRPSTIAAAVVLWITNNDTVDEQKLECFHKRVDIDMVKRCYNLVKRSMQVPLNGKVGVFFRGSCDAVKTSNYNETKSRPGSPVPTHKCLKSGND</sequence>
<dbReference type="SMART" id="SM00385">
    <property type="entry name" value="CYCLIN"/>
    <property type="match status" value="1"/>
</dbReference>
<evidence type="ECO:0000313" key="9">
    <source>
        <dbReference type="EMBL" id="QYW07121.1"/>
    </source>
</evidence>
<dbReference type="FunFam" id="1.10.472.10:FF:000060">
    <property type="entry name" value="D6-type cyclin"/>
    <property type="match status" value="1"/>
</dbReference>
<dbReference type="Pfam" id="PF02984">
    <property type="entry name" value="Cyclin_C"/>
    <property type="match status" value="1"/>
</dbReference>
<dbReference type="CDD" id="cd20544">
    <property type="entry name" value="CYCLIN_AtCycD-like_rpt2"/>
    <property type="match status" value="1"/>
</dbReference>
<evidence type="ECO:0000256" key="6">
    <source>
        <dbReference type="SAM" id="MobiDB-lite"/>
    </source>
</evidence>
<dbReference type="AlphaFoldDB" id="A0A8G0VTX1"/>
<evidence type="ECO:0000259" key="7">
    <source>
        <dbReference type="SMART" id="SM00385"/>
    </source>
</evidence>
<evidence type="ECO:0000256" key="5">
    <source>
        <dbReference type="RuleBase" id="RU000383"/>
    </source>
</evidence>
<evidence type="ECO:0000256" key="4">
    <source>
        <dbReference type="ARBA" id="ARBA00023306"/>
    </source>
</evidence>
<evidence type="ECO:0000259" key="8">
    <source>
        <dbReference type="SMART" id="SM01332"/>
    </source>
</evidence>